<proteinExistence type="predicted"/>
<feature type="compositionally biased region" description="Basic and acidic residues" evidence="1">
    <location>
        <begin position="177"/>
        <end position="187"/>
    </location>
</feature>
<feature type="region of interest" description="Disordered" evidence="1">
    <location>
        <begin position="392"/>
        <end position="431"/>
    </location>
</feature>
<comment type="caution">
    <text evidence="2">The sequence shown here is derived from an EMBL/GenBank/DDBJ whole genome shotgun (WGS) entry which is preliminary data.</text>
</comment>
<evidence type="ECO:0000256" key="1">
    <source>
        <dbReference type="SAM" id="MobiDB-lite"/>
    </source>
</evidence>
<accession>A0A1C7M2K6</accession>
<keyword evidence="3" id="KW-1185">Reference proteome</keyword>
<feature type="region of interest" description="Disordered" evidence="1">
    <location>
        <begin position="975"/>
        <end position="1017"/>
    </location>
</feature>
<protein>
    <submittedName>
        <fullName evidence="2">Uncharacterized protein</fullName>
    </submittedName>
</protein>
<organism evidence="2 3">
    <name type="scientific">Grifola frondosa</name>
    <name type="common">Maitake</name>
    <name type="synonym">Polyporus frondosus</name>
    <dbReference type="NCBI Taxonomy" id="5627"/>
    <lineage>
        <taxon>Eukaryota</taxon>
        <taxon>Fungi</taxon>
        <taxon>Dikarya</taxon>
        <taxon>Basidiomycota</taxon>
        <taxon>Agaricomycotina</taxon>
        <taxon>Agaricomycetes</taxon>
        <taxon>Polyporales</taxon>
        <taxon>Grifolaceae</taxon>
        <taxon>Grifola</taxon>
    </lineage>
</organism>
<reference evidence="2 3" key="1">
    <citation type="submission" date="2016-03" db="EMBL/GenBank/DDBJ databases">
        <title>Whole genome sequencing of Grifola frondosa 9006-11.</title>
        <authorList>
            <person name="Min B."/>
            <person name="Park H."/>
            <person name="Kim J.-G."/>
            <person name="Cho H."/>
            <person name="Oh Y.-L."/>
            <person name="Kong W.-S."/>
            <person name="Choi I.-G."/>
        </authorList>
    </citation>
    <scope>NUCLEOTIDE SEQUENCE [LARGE SCALE GENOMIC DNA]</scope>
    <source>
        <strain evidence="2 3">9006-11</strain>
    </source>
</reference>
<evidence type="ECO:0000313" key="2">
    <source>
        <dbReference type="EMBL" id="OBZ71171.1"/>
    </source>
</evidence>
<feature type="compositionally biased region" description="Basic and acidic residues" evidence="1">
    <location>
        <begin position="975"/>
        <end position="1011"/>
    </location>
</feature>
<dbReference type="EMBL" id="LUGG01000011">
    <property type="protein sequence ID" value="OBZ71171.1"/>
    <property type="molecule type" value="Genomic_DNA"/>
</dbReference>
<dbReference type="OMA" id="SQRDESH"/>
<sequence length="1017" mass="112537">MYSRYPEYHYILDPSQWPSPVRCLALTLSQPLPACLTAVESDVSVLTEPSTPVNEPFSRFPSNPAFSPCQRDCSRHLKLKGIFDTVLSTVVGLRQLAAQQSYGNACPTIPLWYSLMKAIGMASLEGAYVLLLSIDKDEHLSSTPPTSLDDIAPKDAICSQAKERHLDGTSRAYIDDASQRDESHSEEDQVQSSAHDSDANISGPGEDIPPCFPICVADSDNIGMAISSVLYQRRGVARVLLGWLDLESDNNEFLPTPHIACADPDSEATTALGAYDLSDPIDALNFAQFIIGLDQCFDAIKTYTLNPRIQELPWRSDDVVISKLDDRAHSRVEQWAEEVAMIDPRFAEEELHPPASELHTLDLPPEIPEISDMAKKKGSSVTFDEKSLYSSAASKTSSRTREQASAASKPAAGSEEGSKARAEVQVEVQSEAESKAASKKSYISSSSLGNRTAGELVDGLTISTWLFERKVVGVGCIRIPHAAQSPEYLEINEMIDIYEEMTRFAWPKTWTSKDVLPTVDPSLTYTREALWNEYAQSDKTGAEELSESHTNIMSSRLSALLYATVGAYTLDAHRRNSAGRVNEAESRHDWDMLMYRFCVDDIGDVVSSQVLLERTLNFSRNRVMDEIITQGAAFALKSLAKLAEETVSLCSMQQSAVTSQDYKHRVIQQFVADPEEESLAASNRAFDFRTQIRMMNSGVVDEYVQERSTPEPRTGKCDAILVATIKSPHSSHPHSKQAEQERQVLNNHGLVVIAPPDATGKSKRAPKVVQKATPAEQPDFTLLPLSELNPHDGIWKSGPVKGMRTTPAQRKLLDDPLHGGTTVERNVVPMATEPSSIGTCDLALPICVVEYKKPTDDTTKALNQARSYVVSCVEFLSRLGIEGHPVFCVVTAGQIGGILLAWRSVCSEKIFIIERNMCAYRLYQPLEVFQFAIFLLRLQKWKKSLVDQLAELSVADFVKKASDVEMKWTKEIQVKTQEEKEKKEKEKAKEKKKEEKEEEKAVAKAKGKEKSGGTSSG</sequence>
<evidence type="ECO:0000313" key="3">
    <source>
        <dbReference type="Proteomes" id="UP000092993"/>
    </source>
</evidence>
<name>A0A1C7M2K6_GRIFR</name>
<feature type="region of interest" description="Disordered" evidence="1">
    <location>
        <begin position="177"/>
        <end position="202"/>
    </location>
</feature>
<gene>
    <name evidence="2" type="ORF">A0H81_08664</name>
</gene>
<feature type="region of interest" description="Disordered" evidence="1">
    <location>
        <begin position="754"/>
        <end position="774"/>
    </location>
</feature>
<dbReference type="Proteomes" id="UP000092993">
    <property type="component" value="Unassembled WGS sequence"/>
</dbReference>
<dbReference type="AlphaFoldDB" id="A0A1C7M2K6"/>
<dbReference type="OrthoDB" id="2756799at2759"/>